<feature type="transmembrane region" description="Helical" evidence="7">
    <location>
        <begin position="205"/>
        <end position="225"/>
    </location>
</feature>
<evidence type="ECO:0000313" key="9">
    <source>
        <dbReference type="EMBL" id="SVB68037.1"/>
    </source>
</evidence>
<evidence type="ECO:0000256" key="5">
    <source>
        <dbReference type="ARBA" id="ARBA00022989"/>
    </source>
</evidence>
<dbReference type="PANTHER" id="PTHR43163:SF6">
    <property type="entry name" value="DIPEPTIDE TRANSPORT SYSTEM PERMEASE PROTEIN DPPB-RELATED"/>
    <property type="match status" value="1"/>
</dbReference>
<evidence type="ECO:0000256" key="6">
    <source>
        <dbReference type="ARBA" id="ARBA00023136"/>
    </source>
</evidence>
<comment type="subcellular location">
    <subcellularLocation>
        <location evidence="1">Cell membrane</location>
        <topology evidence="1">Multi-pass membrane protein</topology>
    </subcellularLocation>
</comment>
<feature type="domain" description="ABC transmembrane type-1" evidence="8">
    <location>
        <begin position="102"/>
        <end position="328"/>
    </location>
</feature>
<dbReference type="Pfam" id="PF19300">
    <property type="entry name" value="BPD_transp_1_N"/>
    <property type="match status" value="1"/>
</dbReference>
<dbReference type="CDD" id="cd06261">
    <property type="entry name" value="TM_PBP2"/>
    <property type="match status" value="1"/>
</dbReference>
<evidence type="ECO:0000256" key="3">
    <source>
        <dbReference type="ARBA" id="ARBA00022475"/>
    </source>
</evidence>
<evidence type="ECO:0000259" key="8">
    <source>
        <dbReference type="PROSITE" id="PS50928"/>
    </source>
</evidence>
<dbReference type="InterPro" id="IPR035906">
    <property type="entry name" value="MetI-like_sf"/>
</dbReference>
<evidence type="ECO:0000256" key="7">
    <source>
        <dbReference type="SAM" id="Phobius"/>
    </source>
</evidence>
<feature type="transmembrane region" description="Helical" evidence="7">
    <location>
        <begin position="310"/>
        <end position="335"/>
    </location>
</feature>
<dbReference type="InterPro" id="IPR000515">
    <property type="entry name" value="MetI-like"/>
</dbReference>
<keyword evidence="5 7" id="KW-1133">Transmembrane helix</keyword>
<evidence type="ECO:0000256" key="4">
    <source>
        <dbReference type="ARBA" id="ARBA00022692"/>
    </source>
</evidence>
<feature type="transmembrane region" description="Helical" evidence="7">
    <location>
        <begin position="98"/>
        <end position="120"/>
    </location>
</feature>
<dbReference type="PANTHER" id="PTHR43163">
    <property type="entry name" value="DIPEPTIDE TRANSPORT SYSTEM PERMEASE PROTEIN DPPB-RELATED"/>
    <property type="match status" value="1"/>
</dbReference>
<dbReference type="SUPFAM" id="SSF161098">
    <property type="entry name" value="MetI-like"/>
    <property type="match status" value="1"/>
</dbReference>
<keyword evidence="4 7" id="KW-0812">Transmembrane</keyword>
<feature type="transmembrane region" description="Helical" evidence="7">
    <location>
        <begin position="12"/>
        <end position="37"/>
    </location>
</feature>
<dbReference type="PROSITE" id="PS50928">
    <property type="entry name" value="ABC_TM1"/>
    <property type="match status" value="1"/>
</dbReference>
<dbReference type="AlphaFoldDB" id="A0A382G0I2"/>
<dbReference type="GO" id="GO:0055085">
    <property type="term" value="P:transmembrane transport"/>
    <property type="evidence" value="ECO:0007669"/>
    <property type="project" value="InterPro"/>
</dbReference>
<evidence type="ECO:0000256" key="2">
    <source>
        <dbReference type="ARBA" id="ARBA00022448"/>
    </source>
</evidence>
<reference evidence="9" key="1">
    <citation type="submission" date="2018-05" db="EMBL/GenBank/DDBJ databases">
        <authorList>
            <person name="Lanie J.A."/>
            <person name="Ng W.-L."/>
            <person name="Kazmierczak K.M."/>
            <person name="Andrzejewski T.M."/>
            <person name="Davidsen T.M."/>
            <person name="Wayne K.J."/>
            <person name="Tettelin H."/>
            <person name="Glass J.I."/>
            <person name="Rusch D."/>
            <person name="Podicherti R."/>
            <person name="Tsui H.-C.T."/>
            <person name="Winkler M.E."/>
        </authorList>
    </citation>
    <scope>NUCLEOTIDE SEQUENCE</scope>
</reference>
<dbReference type="EMBL" id="UINC01052563">
    <property type="protein sequence ID" value="SVB68037.1"/>
    <property type="molecule type" value="Genomic_DNA"/>
</dbReference>
<keyword evidence="6 7" id="KW-0472">Membrane</keyword>
<proteinExistence type="predicted"/>
<dbReference type="Pfam" id="PF00528">
    <property type="entry name" value="BPD_transp_1"/>
    <property type="match status" value="1"/>
</dbReference>
<feature type="transmembrane region" description="Helical" evidence="7">
    <location>
        <begin position="267"/>
        <end position="290"/>
    </location>
</feature>
<sequence length="343" mass="38212">LGLLVLSAAQYFLRRTFISIIVFFGASIVIFCLARLIPGDPARIALGPFATQEMVEQYRVALHLNESIFIQYKIFITNLFQGDLGISTYTKRPVLVDIISYFPATFELVLMSVTLMILIGMPLGILSGKYKDTFIDHIARIFSLLGVVTPSFLWAIILMLFFAFLIPIFPVAERMDEALDPPKIVTGLLLIDSLLEGNFKVFRDAFAHLILPGLAIAMPAIGNVARLTRTNLSDIYDKQYIEFARSYAYSEFKIATKYALKPASIPTVTIIGLDFALMLGNAFLVETVFVWPGMAKYGVEVILAKDLNGIVATALIITTFYLVINMVVDFVVLILNPRISLKD</sequence>
<keyword evidence="2" id="KW-0813">Transport</keyword>
<dbReference type="GO" id="GO:0005886">
    <property type="term" value="C:plasma membrane"/>
    <property type="evidence" value="ECO:0007669"/>
    <property type="project" value="UniProtKB-SubCell"/>
</dbReference>
<keyword evidence="3" id="KW-1003">Cell membrane</keyword>
<evidence type="ECO:0000256" key="1">
    <source>
        <dbReference type="ARBA" id="ARBA00004651"/>
    </source>
</evidence>
<feature type="non-terminal residue" evidence="9">
    <location>
        <position position="1"/>
    </location>
</feature>
<dbReference type="Gene3D" id="1.10.3720.10">
    <property type="entry name" value="MetI-like"/>
    <property type="match status" value="1"/>
</dbReference>
<gene>
    <name evidence="9" type="ORF">METZ01_LOCUS220891</name>
</gene>
<protein>
    <recommendedName>
        <fullName evidence="8">ABC transmembrane type-1 domain-containing protein</fullName>
    </recommendedName>
</protein>
<feature type="transmembrane region" description="Helical" evidence="7">
    <location>
        <begin position="141"/>
        <end position="169"/>
    </location>
</feature>
<dbReference type="InterPro" id="IPR045621">
    <property type="entry name" value="BPD_transp_1_N"/>
</dbReference>
<organism evidence="9">
    <name type="scientific">marine metagenome</name>
    <dbReference type="NCBI Taxonomy" id="408172"/>
    <lineage>
        <taxon>unclassified sequences</taxon>
        <taxon>metagenomes</taxon>
        <taxon>ecological metagenomes</taxon>
    </lineage>
</organism>
<name>A0A382G0I2_9ZZZZ</name>
<accession>A0A382G0I2</accession>